<protein>
    <submittedName>
        <fullName evidence="3">Uncharacterized protein</fullName>
    </submittedName>
</protein>
<keyword evidence="2" id="KW-0472">Membrane</keyword>
<keyword evidence="4" id="KW-1185">Reference proteome</keyword>
<evidence type="ECO:0000313" key="4">
    <source>
        <dbReference type="Proteomes" id="UP000605846"/>
    </source>
</evidence>
<name>A0A8H7BQB1_9FUNG</name>
<keyword evidence="2" id="KW-0812">Transmembrane</keyword>
<evidence type="ECO:0000313" key="3">
    <source>
        <dbReference type="EMBL" id="KAF7724219.1"/>
    </source>
</evidence>
<gene>
    <name evidence="3" type="ORF">EC973_001238</name>
</gene>
<proteinExistence type="predicted"/>
<feature type="transmembrane region" description="Helical" evidence="2">
    <location>
        <begin position="21"/>
        <end position="42"/>
    </location>
</feature>
<dbReference type="EMBL" id="JABAYA010000126">
    <property type="protein sequence ID" value="KAF7724219.1"/>
    <property type="molecule type" value="Genomic_DNA"/>
</dbReference>
<dbReference type="OrthoDB" id="2131431at2759"/>
<sequence>MQSSGPKYSSIKTGIFKIKMVVAIISICLVSFATFLLLYGILRNRITASKVGSIVLGVIWNNLGSFTTLCVEVAILFNPRTDGKFILGFRSSNQDKSTSGVGDEFTSSETQRANERLNSEWDDLKQQQQKYQEVFQKYNNAVPLNDLDAPTYGSQVVLLDAKPTAS</sequence>
<reference evidence="3" key="1">
    <citation type="submission" date="2020-01" db="EMBL/GenBank/DDBJ databases">
        <title>Genome Sequencing of Three Apophysomyces-Like Fungal Strains Confirms a Novel Fungal Genus in the Mucoromycota with divergent Burkholderia-like Endosymbiotic Bacteria.</title>
        <authorList>
            <person name="Stajich J.E."/>
            <person name="Macias A.M."/>
            <person name="Carter-House D."/>
            <person name="Lovett B."/>
            <person name="Kasson L.R."/>
            <person name="Berry K."/>
            <person name="Grigoriev I."/>
            <person name="Chang Y."/>
            <person name="Spatafora J."/>
            <person name="Kasson M.T."/>
        </authorList>
    </citation>
    <scope>NUCLEOTIDE SEQUENCE</scope>
    <source>
        <strain evidence="3">NRRL A-21654</strain>
    </source>
</reference>
<feature type="compositionally biased region" description="Polar residues" evidence="1">
    <location>
        <begin position="93"/>
        <end position="111"/>
    </location>
</feature>
<dbReference type="Proteomes" id="UP000605846">
    <property type="component" value="Unassembled WGS sequence"/>
</dbReference>
<comment type="caution">
    <text evidence="3">The sequence shown here is derived from an EMBL/GenBank/DDBJ whole genome shotgun (WGS) entry which is preliminary data.</text>
</comment>
<accession>A0A8H7BQB1</accession>
<keyword evidence="2" id="KW-1133">Transmembrane helix</keyword>
<evidence type="ECO:0000256" key="1">
    <source>
        <dbReference type="SAM" id="MobiDB-lite"/>
    </source>
</evidence>
<evidence type="ECO:0000256" key="2">
    <source>
        <dbReference type="SAM" id="Phobius"/>
    </source>
</evidence>
<organism evidence="3 4">
    <name type="scientific">Apophysomyces ossiformis</name>
    <dbReference type="NCBI Taxonomy" id="679940"/>
    <lineage>
        <taxon>Eukaryota</taxon>
        <taxon>Fungi</taxon>
        <taxon>Fungi incertae sedis</taxon>
        <taxon>Mucoromycota</taxon>
        <taxon>Mucoromycotina</taxon>
        <taxon>Mucoromycetes</taxon>
        <taxon>Mucorales</taxon>
        <taxon>Mucorineae</taxon>
        <taxon>Mucoraceae</taxon>
        <taxon>Apophysomyces</taxon>
    </lineage>
</organism>
<dbReference type="AlphaFoldDB" id="A0A8H7BQB1"/>
<feature type="transmembrane region" description="Helical" evidence="2">
    <location>
        <begin position="54"/>
        <end position="77"/>
    </location>
</feature>
<feature type="region of interest" description="Disordered" evidence="1">
    <location>
        <begin position="93"/>
        <end position="117"/>
    </location>
</feature>